<feature type="region of interest" description="Disordered" evidence="1">
    <location>
        <begin position="240"/>
        <end position="260"/>
    </location>
</feature>
<evidence type="ECO:0000256" key="2">
    <source>
        <dbReference type="SAM" id="SignalP"/>
    </source>
</evidence>
<evidence type="ECO:0000256" key="1">
    <source>
        <dbReference type="SAM" id="MobiDB-lite"/>
    </source>
</evidence>
<feature type="compositionally biased region" description="Polar residues" evidence="1">
    <location>
        <begin position="245"/>
        <end position="259"/>
    </location>
</feature>
<feature type="signal peptide" evidence="2">
    <location>
        <begin position="1"/>
        <end position="28"/>
    </location>
</feature>
<feature type="chain" id="PRO_5043289021" description="DUF11 domain-containing protein" evidence="2">
    <location>
        <begin position="29"/>
        <end position="415"/>
    </location>
</feature>
<dbReference type="Pfam" id="PF01345">
    <property type="entry name" value="DUF11"/>
    <property type="match status" value="1"/>
</dbReference>
<dbReference type="EMBL" id="CP159342">
    <property type="protein sequence ID" value="XCH76371.1"/>
    <property type="molecule type" value="Genomic_DNA"/>
</dbReference>
<dbReference type="EMBL" id="CP157762">
    <property type="protein sequence ID" value="XBP95667.1"/>
    <property type="molecule type" value="Genomic_DNA"/>
</dbReference>
<protein>
    <recommendedName>
        <fullName evidence="3">DUF11 domain-containing protein</fullName>
    </recommendedName>
</protein>
<evidence type="ECO:0000259" key="3">
    <source>
        <dbReference type="Pfam" id="PF01345"/>
    </source>
</evidence>
<dbReference type="InterPro" id="IPR001434">
    <property type="entry name" value="OmcB-like_DUF11"/>
</dbReference>
<organism evidence="4">
    <name type="scientific">Micromonospora sp. CCTCC AA 2012012</name>
    <dbReference type="NCBI Taxonomy" id="3111921"/>
    <lineage>
        <taxon>Bacteria</taxon>
        <taxon>Bacillati</taxon>
        <taxon>Actinomycetota</taxon>
        <taxon>Actinomycetes</taxon>
        <taxon>Micromonosporales</taxon>
        <taxon>Micromonosporaceae</taxon>
        <taxon>Micromonospora</taxon>
    </lineage>
</organism>
<keyword evidence="2" id="KW-0732">Signal</keyword>
<dbReference type="RefSeq" id="WP_350936694.1">
    <property type="nucleotide sequence ID" value="NZ_CP157762.1"/>
</dbReference>
<reference evidence="5" key="2">
    <citation type="submission" date="2024-06" db="EMBL/GenBank/DDBJ databases">
        <title>Micromonospora mangrovi CCTCC AA 2012012 genome sequences.</title>
        <authorList>
            <person name="Gao J."/>
        </authorList>
    </citation>
    <scope>NUCLEOTIDE SEQUENCE</scope>
    <source>
        <strain evidence="5">CCTCC AA 2012012</strain>
    </source>
</reference>
<sequence>MLQRSRRRTAIGAAVVALFTFVSGLVVAGPARAASTTFLCQDGGAAGTETTRYTPTSQCAAWADYYLNLWPERCLTDTQDEPLGSPQDTMSVSCIDSAVPNPPGYGSSADVAFMFDVVSPGVAGPGVLNGGTYRVNGYVKNLSTTTTAQQVRVPLTLNGLTVMSATPTAGTFSGTTWTVGNLAPGIQQRVVMQVKTPIGTGLKATNLVAQAYSSSADPAVANNRKVETLVSSSGPFAKSDGGCTSGTLQSRNRTSTTNPEGYRADGWRALLRTGVVRVTMTWTGVCMASDGRLLTTGTYNVTAAGINGWTLNSVGAAQCTRDQNMAHCNRYVELQAPQGWQPASLELAGQIGTTLNLGITQAAANLGITLNPQVSFRAVWNAERRTLRLPFSMLMYRGGCTWAAGAGSAHLSGSC</sequence>
<evidence type="ECO:0000313" key="4">
    <source>
        <dbReference type="EMBL" id="XBP95667.1"/>
    </source>
</evidence>
<reference evidence="4" key="1">
    <citation type="submission" date="2024-01" db="EMBL/GenBank/DDBJ databases">
        <title>The genome sequence of Micromonospora mangrovi CCTCC AA 2012012.</title>
        <authorList>
            <person name="Gao J."/>
        </authorList>
    </citation>
    <scope>NUCLEOTIDE SEQUENCE</scope>
    <source>
        <strain evidence="4">CCTCC AA 2012012</strain>
    </source>
</reference>
<gene>
    <name evidence="5" type="ORF">ABUL08_09850</name>
    <name evidence="4" type="ORF">VK199_09800</name>
</gene>
<dbReference type="AlphaFoldDB" id="A0AAU7MDV2"/>
<accession>A0AAU7MDV2</accession>
<evidence type="ECO:0000313" key="5">
    <source>
        <dbReference type="EMBL" id="XCH76371.1"/>
    </source>
</evidence>
<name>A0AAU7MDV2_9ACTN</name>
<proteinExistence type="predicted"/>
<feature type="domain" description="DUF11" evidence="3">
    <location>
        <begin position="139"/>
        <end position="226"/>
    </location>
</feature>